<accession>A0A1G8MDS7</accession>
<dbReference type="AlphaFoldDB" id="A0A1G8MDS7"/>
<evidence type="ECO:0000313" key="2">
    <source>
        <dbReference type="Proteomes" id="UP000182894"/>
    </source>
</evidence>
<name>A0A1G8MDS7_9PSED</name>
<protein>
    <submittedName>
        <fullName evidence="1">Uncharacterized protein</fullName>
    </submittedName>
</protein>
<dbReference type="OrthoDB" id="9255744at2"/>
<reference evidence="2" key="1">
    <citation type="submission" date="2016-10" db="EMBL/GenBank/DDBJ databases">
        <authorList>
            <person name="Varghese N."/>
            <person name="Submissions S."/>
        </authorList>
    </citation>
    <scope>NUCLEOTIDE SEQUENCE [LARGE SCALE GENOMIC DNA]</scope>
    <source>
        <strain evidence="2">ATCC 700689</strain>
    </source>
</reference>
<evidence type="ECO:0000313" key="1">
    <source>
        <dbReference type="EMBL" id="SDI65490.1"/>
    </source>
</evidence>
<proteinExistence type="predicted"/>
<organism evidence="1 2">
    <name type="scientific">Pseudomonas abietaniphila</name>
    <dbReference type="NCBI Taxonomy" id="89065"/>
    <lineage>
        <taxon>Bacteria</taxon>
        <taxon>Pseudomonadati</taxon>
        <taxon>Pseudomonadota</taxon>
        <taxon>Gammaproteobacteria</taxon>
        <taxon>Pseudomonadales</taxon>
        <taxon>Pseudomonadaceae</taxon>
        <taxon>Pseudomonas</taxon>
    </lineage>
</organism>
<keyword evidence="2" id="KW-1185">Reference proteome</keyword>
<dbReference type="RefSeq" id="WP_074756795.1">
    <property type="nucleotide sequence ID" value="NZ_FNCO01000015.1"/>
</dbReference>
<sequence>MPLTRREILLGGAAICVPGAVSAALGLRWGGGHIGGFFPTASAAELTLPDTLIDYILERGGWSPSADDTVQGETLKADFVKAVILDYRDKPQERSAQAGLGLLALTLSVAQWGIDDPGGLPQDPAQNDWKAQTSHNTGKHLMSYGVGGVGIAHLDQGDLLAFMRYVLEAGLVPDDHRAAFTRLTVPSLYPATQGGVYGQLRAAGECAPLAIDVDLDGAAFKHFKNSHNVGYCQKYKNPALTSLDWQTFRTWIRAALRTKEGQRWVFRLWLEKYWDKSLARVPPGEGATEELLINVRLRNSLPACADKAVLAPALDADGRVQRELDEYAKCAPSAYDRRRALMLRPVVLYRHFTGAPPLNITQ</sequence>
<gene>
    <name evidence="1" type="ORF">SAMN05216605_115146</name>
</gene>
<dbReference type="EMBL" id="FNCO01000015">
    <property type="protein sequence ID" value="SDI65490.1"/>
    <property type="molecule type" value="Genomic_DNA"/>
</dbReference>
<dbReference type="Proteomes" id="UP000182894">
    <property type="component" value="Unassembled WGS sequence"/>
</dbReference>